<dbReference type="AlphaFoldDB" id="I4LSD9"/>
<dbReference type="EMBL" id="ADER01000028">
    <property type="protein sequence ID" value="EIK79879.1"/>
    <property type="molecule type" value="Genomic_DNA"/>
</dbReference>
<name>I4LSD9_GARVA</name>
<dbReference type="InterPro" id="IPR007119">
    <property type="entry name" value="Phage_tail_spike_N"/>
</dbReference>
<protein>
    <recommendedName>
        <fullName evidence="1">Tail spike domain-containing protein</fullName>
    </recommendedName>
</protein>
<feature type="domain" description="Tail spike" evidence="1">
    <location>
        <begin position="95"/>
        <end position="352"/>
    </location>
</feature>
<dbReference type="NCBIfam" id="TIGR01665">
    <property type="entry name" value="put_anti_recept"/>
    <property type="match status" value="1"/>
</dbReference>
<evidence type="ECO:0000259" key="1">
    <source>
        <dbReference type="Pfam" id="PF06605"/>
    </source>
</evidence>
<organism evidence="2 3">
    <name type="scientific">Gardnerella vaginalis 1400E</name>
    <dbReference type="NCBI Taxonomy" id="698956"/>
    <lineage>
        <taxon>Bacteria</taxon>
        <taxon>Bacillati</taxon>
        <taxon>Actinomycetota</taxon>
        <taxon>Actinomycetes</taxon>
        <taxon>Bifidobacteriales</taxon>
        <taxon>Bifidobacteriaceae</taxon>
        <taxon>Gardnerella</taxon>
    </lineage>
</organism>
<evidence type="ECO:0000313" key="2">
    <source>
        <dbReference type="EMBL" id="EIK79879.1"/>
    </source>
</evidence>
<dbReference type="PATRIC" id="fig|698956.3.peg.1192"/>
<dbReference type="InterPro" id="IPR010572">
    <property type="entry name" value="Tail_dom"/>
</dbReference>
<sequence>MYRIMLDNNTIYYPNDDKAVLDDITLNLELNTAGTLTFTCPSQNPCYELIKNRKSIVSVWRDDEEIFFGEVREQVKDLYGSKKVTCVGLLTYLADSIQPQKEYHDQSSYQLLEKLLQAHNSQVDDYKKIRIGFVTVSDSNDSLYRFTNFETTLEAIMGKMVEKLGGYLRLRKEDGKLYLDYLRLEEIGKATSQHISFGLNLLEYAENLSAEDVTTAVIPLGKELENENGENEVLKKHVDITSINNGKNYIVSREAQKTFGWVCKVINFNNVTVPTNLMRKAVKWLQDNQFEHVEISLSAVDLSALGLHYATIKCGDRVRCLAPQFGMDRVFPVVKQTIPIQKPGEVRIVLASRISKGYVQNVSHAVQTLKEETVEARKIDNERVKAAIDNIKAQMGNSQSGYKISEYDSKGMWVRDLYMDTPDKNTATKVLQVNMNGIAGSHNGFSGPYSTAMTLDGMVYGDRIIGHSIDAEKLSVSYTSQVEKQISKAKNEAIKDTGRRLENYYTISEINTKLNVTDGKIEAGVESVNHSLKQKNGNYYGSYTPSQFNAPMSLWLTDSEKMQHVGDFFYDTSTGYAYRLIVKQESLAVKFNEKSHTESAFDDFVDIFYKYEDKIYAIPGLTGEKISGATVFIPSSEFWLHFRTNWSPFDNYGFKIDSIKKEYSGEISGYVSKLPEDINIIEVEGENYPESEHPYKGGTSKLWHYVSADSISSFRTFAWIRVKDKDIEAAKSTADKAISKLTIVEDSISSMVKKGDFGSFMQQNYNSFLLGFNHSSKYVQITPGQIELYDGEVDEDHKRAVFDKNGNNFYRNGVYIGYVGTGEWEEDNSHKGLVFHLTNDGKYMAFAQRKSADEETYATMLCFSRSQSIYKEYGIHAGCNFYMHGNKIIDPVWQDGAGVDADINYVQIIEMNQDGKASKWGSNAHMVFKNGILMKVKYY</sequence>
<gene>
    <name evidence="2" type="ORF">CGSMWGv1400E_06128</name>
</gene>
<reference evidence="2 3" key="1">
    <citation type="journal article" date="2012" name="J. Bacteriol.">
        <title>Comparative Genomic Analyses of 17 Clinical Isolates of Gardnerella vaginalis Provide Evidence of Multiple Genetically Isolated Clades Consistent with Subspeciation into Genovars.</title>
        <authorList>
            <person name="Ahmed A."/>
            <person name="Earl J."/>
            <person name="Retchless A."/>
            <person name="Hillier S."/>
            <person name="Rabe L."/>
            <person name="Cherpes T."/>
            <person name="Powell E."/>
            <person name="Janto B."/>
            <person name="Eutsey R."/>
            <person name="Hiller N.L."/>
            <person name="Boissy R."/>
            <person name="Dahlgreen M."/>
            <person name="Hall B."/>
            <person name="Costerton J."/>
            <person name="Post J.C."/>
            <person name="Hu F."/>
            <person name="Ehrlich G."/>
        </authorList>
    </citation>
    <scope>NUCLEOTIDE SEQUENCE [LARGE SCALE GENOMIC DNA]</scope>
    <source>
        <strain evidence="2 3">1400E</strain>
    </source>
</reference>
<dbReference type="Pfam" id="PF06605">
    <property type="entry name" value="Prophage_tail"/>
    <property type="match status" value="1"/>
</dbReference>
<accession>I4LSD9</accession>
<comment type="caution">
    <text evidence="2">The sequence shown here is derived from an EMBL/GenBank/DDBJ whole genome shotgun (WGS) entry which is preliminary data.</text>
</comment>
<proteinExistence type="predicted"/>
<evidence type="ECO:0000313" key="3">
    <source>
        <dbReference type="Proteomes" id="UP000004884"/>
    </source>
</evidence>
<dbReference type="Proteomes" id="UP000004884">
    <property type="component" value="Unassembled WGS sequence"/>
</dbReference>